<protein>
    <recommendedName>
        <fullName evidence="2">Disease resistance protein At4g27190-like leucine-rich repeats domain-containing protein</fullName>
    </recommendedName>
</protein>
<reference evidence="3 4" key="1">
    <citation type="journal article" date="2020" name="Mol. Plant">
        <title>The Chromosome-Based Rubber Tree Genome Provides New Insights into Spurge Genome Evolution and Rubber Biosynthesis.</title>
        <authorList>
            <person name="Liu J."/>
            <person name="Shi C."/>
            <person name="Shi C.C."/>
            <person name="Li W."/>
            <person name="Zhang Q.J."/>
            <person name="Zhang Y."/>
            <person name="Li K."/>
            <person name="Lu H.F."/>
            <person name="Shi C."/>
            <person name="Zhu S.T."/>
            <person name="Xiao Z.Y."/>
            <person name="Nan H."/>
            <person name="Yue Y."/>
            <person name="Zhu X.G."/>
            <person name="Wu Y."/>
            <person name="Hong X.N."/>
            <person name="Fan G.Y."/>
            <person name="Tong Y."/>
            <person name="Zhang D."/>
            <person name="Mao C.L."/>
            <person name="Liu Y.L."/>
            <person name="Hao S.J."/>
            <person name="Liu W.Q."/>
            <person name="Lv M.Q."/>
            <person name="Zhang H.B."/>
            <person name="Liu Y."/>
            <person name="Hu-Tang G.R."/>
            <person name="Wang J.P."/>
            <person name="Wang J.H."/>
            <person name="Sun Y.H."/>
            <person name="Ni S.B."/>
            <person name="Chen W.B."/>
            <person name="Zhang X.C."/>
            <person name="Jiao Y.N."/>
            <person name="Eichler E.E."/>
            <person name="Li G.H."/>
            <person name="Liu X."/>
            <person name="Gao L.Z."/>
        </authorList>
    </citation>
    <scope>NUCLEOTIDE SEQUENCE [LARGE SCALE GENOMIC DNA]</scope>
    <source>
        <strain evidence="4">cv. GT1</strain>
        <tissue evidence="3">Leaf</tissue>
    </source>
</reference>
<dbReference type="PANTHER" id="PTHR36766">
    <property type="entry name" value="PLANT BROAD-SPECTRUM MILDEW RESISTANCE PROTEIN RPW8"/>
    <property type="match status" value="1"/>
</dbReference>
<gene>
    <name evidence="3" type="ORF">GH714_017932</name>
</gene>
<proteinExistence type="predicted"/>
<dbReference type="PANTHER" id="PTHR36766:SF40">
    <property type="entry name" value="DISEASE RESISTANCE PROTEIN RGA3"/>
    <property type="match status" value="1"/>
</dbReference>
<evidence type="ECO:0000256" key="1">
    <source>
        <dbReference type="ARBA" id="ARBA00022821"/>
    </source>
</evidence>
<dbReference type="EMBL" id="JAAGAX010000003">
    <property type="protein sequence ID" value="KAF2319671.1"/>
    <property type="molecule type" value="Genomic_DNA"/>
</dbReference>
<accession>A0A6A6N0P6</accession>
<sequence>MGQWELWSWSNGLGEDSIAKFPKLRELRIRRCPMLVGKLPTFLPSLEELDIDGCPLLVDLPKVLPSLLTLSIRQCQEVVLRSVSNTTSITTLKIVGVSGLVRLDEAHIKTLGSLEVLEIWNCDKLRCLWADGINSNYLTNLKRLEISNELRSGLSNLKSLKD</sequence>
<keyword evidence="4" id="KW-1185">Reference proteome</keyword>
<dbReference type="AlphaFoldDB" id="A0A6A6N0P6"/>
<dbReference type="Gene3D" id="3.80.10.10">
    <property type="entry name" value="Ribonuclease Inhibitor"/>
    <property type="match status" value="1"/>
</dbReference>
<name>A0A6A6N0P6_HEVBR</name>
<evidence type="ECO:0000313" key="4">
    <source>
        <dbReference type="Proteomes" id="UP000467840"/>
    </source>
</evidence>
<organism evidence="3 4">
    <name type="scientific">Hevea brasiliensis</name>
    <name type="common">Para rubber tree</name>
    <name type="synonym">Siphonia brasiliensis</name>
    <dbReference type="NCBI Taxonomy" id="3981"/>
    <lineage>
        <taxon>Eukaryota</taxon>
        <taxon>Viridiplantae</taxon>
        <taxon>Streptophyta</taxon>
        <taxon>Embryophyta</taxon>
        <taxon>Tracheophyta</taxon>
        <taxon>Spermatophyta</taxon>
        <taxon>Magnoliopsida</taxon>
        <taxon>eudicotyledons</taxon>
        <taxon>Gunneridae</taxon>
        <taxon>Pentapetalae</taxon>
        <taxon>rosids</taxon>
        <taxon>fabids</taxon>
        <taxon>Malpighiales</taxon>
        <taxon>Euphorbiaceae</taxon>
        <taxon>Crotonoideae</taxon>
        <taxon>Micrandreae</taxon>
        <taxon>Hevea</taxon>
    </lineage>
</organism>
<dbReference type="Proteomes" id="UP000467840">
    <property type="component" value="Chromosome 10"/>
</dbReference>
<dbReference type="Pfam" id="PF23247">
    <property type="entry name" value="LRR_RPS2"/>
    <property type="match status" value="1"/>
</dbReference>
<dbReference type="SUPFAM" id="SSF52047">
    <property type="entry name" value="RNI-like"/>
    <property type="match status" value="1"/>
</dbReference>
<dbReference type="GO" id="GO:0006952">
    <property type="term" value="P:defense response"/>
    <property type="evidence" value="ECO:0007669"/>
    <property type="project" value="UniProtKB-KW"/>
</dbReference>
<dbReference type="InterPro" id="IPR057135">
    <property type="entry name" value="At4g27190-like_LRR"/>
</dbReference>
<evidence type="ECO:0000313" key="3">
    <source>
        <dbReference type="EMBL" id="KAF2319671.1"/>
    </source>
</evidence>
<comment type="caution">
    <text evidence="3">The sequence shown here is derived from an EMBL/GenBank/DDBJ whole genome shotgun (WGS) entry which is preliminary data.</text>
</comment>
<evidence type="ECO:0000259" key="2">
    <source>
        <dbReference type="Pfam" id="PF23247"/>
    </source>
</evidence>
<dbReference type="InterPro" id="IPR032675">
    <property type="entry name" value="LRR_dom_sf"/>
</dbReference>
<feature type="domain" description="Disease resistance protein At4g27190-like leucine-rich repeats" evidence="2">
    <location>
        <begin position="20"/>
        <end position="148"/>
    </location>
</feature>
<keyword evidence="1" id="KW-0611">Plant defense</keyword>